<organism evidence="2 3">
    <name type="scientific">Lodderomyces elongisporus (strain ATCC 11503 / CBS 2605 / JCM 1781 / NBRC 1676 / NRRL YB-4239)</name>
    <name type="common">Yeast</name>
    <name type="synonym">Saccharomyces elongisporus</name>
    <dbReference type="NCBI Taxonomy" id="379508"/>
    <lineage>
        <taxon>Eukaryota</taxon>
        <taxon>Fungi</taxon>
        <taxon>Dikarya</taxon>
        <taxon>Ascomycota</taxon>
        <taxon>Saccharomycotina</taxon>
        <taxon>Pichiomycetes</taxon>
        <taxon>Debaryomycetaceae</taxon>
        <taxon>Candida/Lodderomyces clade</taxon>
        <taxon>Lodderomyces</taxon>
    </lineage>
</organism>
<feature type="chain" id="PRO_5002681689" description="Protein KRE1" evidence="1">
    <location>
        <begin position="20"/>
        <end position="124"/>
    </location>
</feature>
<dbReference type="Proteomes" id="UP000001996">
    <property type="component" value="Unassembled WGS sequence"/>
</dbReference>
<dbReference type="eggNOG" id="ENOG502SASR">
    <property type="taxonomic scope" value="Eukaryota"/>
</dbReference>
<feature type="signal peptide" evidence="1">
    <location>
        <begin position="1"/>
        <end position="19"/>
    </location>
</feature>
<dbReference type="STRING" id="379508.A5E6M6"/>
<dbReference type="Pfam" id="PF17056">
    <property type="entry name" value="KRE1"/>
    <property type="match status" value="1"/>
</dbReference>
<reference evidence="2 3" key="1">
    <citation type="journal article" date="2009" name="Nature">
        <title>Evolution of pathogenicity and sexual reproduction in eight Candida genomes.</title>
        <authorList>
            <person name="Butler G."/>
            <person name="Rasmussen M.D."/>
            <person name="Lin M.F."/>
            <person name="Santos M.A."/>
            <person name="Sakthikumar S."/>
            <person name="Munro C.A."/>
            <person name="Rheinbay E."/>
            <person name="Grabherr M."/>
            <person name="Forche A."/>
            <person name="Reedy J.L."/>
            <person name="Agrafioti I."/>
            <person name="Arnaud M.B."/>
            <person name="Bates S."/>
            <person name="Brown A.J."/>
            <person name="Brunke S."/>
            <person name="Costanzo M.C."/>
            <person name="Fitzpatrick D.A."/>
            <person name="de Groot P.W."/>
            <person name="Harris D."/>
            <person name="Hoyer L.L."/>
            <person name="Hube B."/>
            <person name="Klis F.M."/>
            <person name="Kodira C."/>
            <person name="Lennard N."/>
            <person name="Logue M.E."/>
            <person name="Martin R."/>
            <person name="Neiman A.M."/>
            <person name="Nikolaou E."/>
            <person name="Quail M.A."/>
            <person name="Quinn J."/>
            <person name="Santos M.C."/>
            <person name="Schmitzberger F.F."/>
            <person name="Sherlock G."/>
            <person name="Shah P."/>
            <person name="Silverstein K.A."/>
            <person name="Skrzypek M.S."/>
            <person name="Soll D."/>
            <person name="Staggs R."/>
            <person name="Stansfield I."/>
            <person name="Stumpf M.P."/>
            <person name="Sudbery P.E."/>
            <person name="Srikantha T."/>
            <person name="Zeng Q."/>
            <person name="Berman J."/>
            <person name="Berriman M."/>
            <person name="Heitman J."/>
            <person name="Gow N.A."/>
            <person name="Lorenz M.C."/>
            <person name="Birren B.W."/>
            <person name="Kellis M."/>
            <person name="Cuomo C.A."/>
        </authorList>
    </citation>
    <scope>NUCLEOTIDE SEQUENCE [LARGE SCALE GENOMIC DNA]</scope>
    <source>
        <strain evidence="3">ATCC 11503 / BCRC 21390 / CBS 2605 / JCM 1781 / NBRC 1676 / NRRL YB-4239</strain>
    </source>
</reference>
<dbReference type="GeneID" id="5230635"/>
<evidence type="ECO:0000256" key="1">
    <source>
        <dbReference type="SAM" id="SignalP"/>
    </source>
</evidence>
<gene>
    <name evidence="2" type="ORF">LELG_05265</name>
</gene>
<accession>A5E6M6</accession>
<keyword evidence="1" id="KW-0732">Signal</keyword>
<evidence type="ECO:0000313" key="2">
    <source>
        <dbReference type="EMBL" id="EDK47084.1"/>
    </source>
</evidence>
<evidence type="ECO:0000313" key="3">
    <source>
        <dbReference type="Proteomes" id="UP000001996"/>
    </source>
</evidence>
<sequence>MIFGKLLSCIFFLFASVYGLADQGDGAGAKTSEQTIVWITTTVKGELTTMSTLFSQSFLSINTDAAGQSIASGEIGMGTISGSVGGHRSYDHTTISQGNAGAGSSGNNVYAGVAGAVYVLLGLI</sequence>
<dbReference type="OrthoDB" id="5406216at2759"/>
<dbReference type="OMA" id="QSFKTTY"/>
<dbReference type="EMBL" id="CH981532">
    <property type="protein sequence ID" value="EDK47084.1"/>
    <property type="molecule type" value="Genomic_DNA"/>
</dbReference>
<proteinExistence type="predicted"/>
<protein>
    <recommendedName>
        <fullName evidence="4">Protein KRE1</fullName>
    </recommendedName>
</protein>
<dbReference type="InParanoid" id="A5E6M6"/>
<dbReference type="KEGG" id="lel:PVL30_002361"/>
<evidence type="ECO:0008006" key="4">
    <source>
        <dbReference type="Google" id="ProtNLM"/>
    </source>
</evidence>
<dbReference type="HOGENOM" id="CLU_156717_0_0_1"/>
<keyword evidence="3" id="KW-1185">Reference proteome</keyword>
<dbReference type="InterPro" id="IPR031452">
    <property type="entry name" value="Kre1"/>
</dbReference>
<dbReference type="AlphaFoldDB" id="A5E6M6"/>
<dbReference type="GO" id="GO:0031505">
    <property type="term" value="P:fungal-type cell wall organization"/>
    <property type="evidence" value="ECO:0007669"/>
    <property type="project" value="InterPro"/>
</dbReference>
<dbReference type="VEuPathDB" id="FungiDB:LELG_05265"/>
<name>A5E6M6_LODEL</name>